<comment type="similarity">
    <text evidence="1">Belongs to the Mg-chelatase subunits D/I family. ComM subfamily.</text>
</comment>
<dbReference type="Proteomes" id="UP000003195">
    <property type="component" value="Unassembled WGS sequence"/>
</dbReference>
<evidence type="ECO:0000313" key="3">
    <source>
        <dbReference type="EMBL" id="EFQ04473.1"/>
    </source>
</evidence>
<proteinExistence type="inferred from homology"/>
<dbReference type="SUPFAM" id="SSF52540">
    <property type="entry name" value="P-loop containing nucleoside triphosphate hydrolases"/>
    <property type="match status" value="1"/>
</dbReference>
<dbReference type="RefSeq" id="WP_006941577.1">
    <property type="nucleotide sequence ID" value="NZ_GL538191.1"/>
</dbReference>
<dbReference type="eggNOG" id="COG0606">
    <property type="taxonomic scope" value="Bacteria"/>
</dbReference>
<name>E2ZB53_9FIRM</name>
<organism evidence="3 4">
    <name type="scientific">Megasphaera micronuciformis F0359</name>
    <dbReference type="NCBI Taxonomy" id="706434"/>
    <lineage>
        <taxon>Bacteria</taxon>
        <taxon>Bacillati</taxon>
        <taxon>Bacillota</taxon>
        <taxon>Negativicutes</taxon>
        <taxon>Veillonellales</taxon>
        <taxon>Veillonellaceae</taxon>
        <taxon>Megasphaera</taxon>
    </lineage>
</organism>
<accession>E2ZB53</accession>
<dbReference type="Pfam" id="PF13541">
    <property type="entry name" value="ChlI"/>
    <property type="match status" value="1"/>
</dbReference>
<reference evidence="3 4" key="1">
    <citation type="submission" date="2010-08" db="EMBL/GenBank/DDBJ databases">
        <authorList>
            <person name="Weinstock G."/>
            <person name="Sodergren E."/>
            <person name="Clifton S."/>
            <person name="Fulton L."/>
            <person name="Fulton B."/>
            <person name="Courtney L."/>
            <person name="Fronick C."/>
            <person name="Harrison M."/>
            <person name="Strong C."/>
            <person name="Farmer C."/>
            <person name="Delahaunty K."/>
            <person name="Markovic C."/>
            <person name="Hall O."/>
            <person name="Minx P."/>
            <person name="Tomlinson C."/>
            <person name="Mitreva M."/>
            <person name="Hou S."/>
            <person name="Chen J."/>
            <person name="Wollam A."/>
            <person name="Pepin K.H."/>
            <person name="Johnson M."/>
            <person name="Bhonagiri V."/>
            <person name="Zhang X."/>
            <person name="Suruliraj S."/>
            <person name="Warren W."/>
            <person name="Chinwalla A."/>
            <person name="Mardis E.R."/>
            <person name="Wilson R.K."/>
        </authorList>
    </citation>
    <scope>NUCLEOTIDE SEQUENCE [LARGE SCALE GENOMIC DNA]</scope>
    <source>
        <strain evidence="3 4">F0359</strain>
    </source>
</reference>
<dbReference type="InterPro" id="IPR045006">
    <property type="entry name" value="CHLI-like"/>
</dbReference>
<dbReference type="InterPro" id="IPR004482">
    <property type="entry name" value="Mg_chelat-rel"/>
</dbReference>
<dbReference type="NCBIfam" id="TIGR00368">
    <property type="entry name" value="YifB family Mg chelatase-like AAA ATPase"/>
    <property type="match status" value="1"/>
</dbReference>
<dbReference type="InterPro" id="IPR003593">
    <property type="entry name" value="AAA+_ATPase"/>
</dbReference>
<dbReference type="InterPro" id="IPR014721">
    <property type="entry name" value="Ribsml_uS5_D2-typ_fold_subgr"/>
</dbReference>
<dbReference type="HOGENOM" id="CLU_026145_1_1_9"/>
<gene>
    <name evidence="3" type="ORF">HMPREF9429_00679</name>
</gene>
<dbReference type="STRING" id="706434.HMPREF9429_00679"/>
<feature type="domain" description="AAA+ ATPase" evidence="2">
    <location>
        <begin position="211"/>
        <end position="393"/>
    </location>
</feature>
<dbReference type="SUPFAM" id="SSF54211">
    <property type="entry name" value="Ribosomal protein S5 domain 2-like"/>
    <property type="match status" value="1"/>
</dbReference>
<sequence>MFSRIYGAVLFGLNGCLITVETDIANGLPSFDIVGLATVAVKEAKERVRTAVKNSGLAFPVRRITVNLAPADMKKEGAALDLPIAVALLVSSGQIAPESCEDSVFIGELSLDGLIRPTVGVLSMVIAAKERGMRTVYVSPENGDEALLCEGITVYEAETFAVLSDHLRKIHCLSPSSAKMLQEEDKEYHNDFSEVQGQAVAKRVMEIAAAGGHNLLMTGPPGSGKSMLAKRMPTILPPMTLNESLEVTRIYSVAGILNKAGRITERPFRSPHHTVSAAGLIGGGSVPKPGEVTLSHNGVLFLDELPEFSRSVLEVLRQPLEDGDVRIVRARASLAYPASFILIAAMNPCPCGYLHDKDHVCTCSAGEIRKYVRKISGPLLDRIDLHVTVERPLYSELSSSQRQESSAAIRERVTAAANIQAMRLKPYGILRNGLMGHREIRETCPLTSEGKELAARIFQHLKLSPRGFDRLIKVARTIADLAGSDVIEACHITEAAAYRDTVQRQ</sequence>
<dbReference type="Pfam" id="PF01078">
    <property type="entry name" value="Mg_chelatase"/>
    <property type="match status" value="1"/>
</dbReference>
<dbReference type="GO" id="GO:0005524">
    <property type="term" value="F:ATP binding"/>
    <property type="evidence" value="ECO:0007669"/>
    <property type="project" value="InterPro"/>
</dbReference>
<evidence type="ECO:0000259" key="2">
    <source>
        <dbReference type="SMART" id="SM00382"/>
    </source>
</evidence>
<dbReference type="Gene3D" id="3.30.230.10">
    <property type="match status" value="1"/>
</dbReference>
<comment type="caution">
    <text evidence="3">The sequence shown here is derived from an EMBL/GenBank/DDBJ whole genome shotgun (WGS) entry which is preliminary data.</text>
</comment>
<dbReference type="OrthoDB" id="9813147at2"/>
<dbReference type="Gene3D" id="3.40.50.300">
    <property type="entry name" value="P-loop containing nucleotide triphosphate hydrolases"/>
    <property type="match status" value="1"/>
</dbReference>
<dbReference type="InterPro" id="IPR025158">
    <property type="entry name" value="Mg_chelat-rel_C"/>
</dbReference>
<protein>
    <submittedName>
        <fullName evidence="3">Mg chelatase-like protein</fullName>
    </submittedName>
</protein>
<dbReference type="InterPro" id="IPR000523">
    <property type="entry name" value="Mg_chelatse_chII-like_cat_dom"/>
</dbReference>
<evidence type="ECO:0000256" key="1">
    <source>
        <dbReference type="ARBA" id="ARBA00006354"/>
    </source>
</evidence>
<evidence type="ECO:0000313" key="4">
    <source>
        <dbReference type="Proteomes" id="UP000003195"/>
    </source>
</evidence>
<dbReference type="InterPro" id="IPR027417">
    <property type="entry name" value="P-loop_NTPase"/>
</dbReference>
<dbReference type="Pfam" id="PF13335">
    <property type="entry name" value="Mg_chelatase_C"/>
    <property type="match status" value="1"/>
</dbReference>
<dbReference type="EMBL" id="AECS01000018">
    <property type="protein sequence ID" value="EFQ04473.1"/>
    <property type="molecule type" value="Genomic_DNA"/>
</dbReference>
<dbReference type="AlphaFoldDB" id="E2ZB53"/>
<dbReference type="InterPro" id="IPR020568">
    <property type="entry name" value="Ribosomal_Su5_D2-typ_SF"/>
</dbReference>
<dbReference type="SMART" id="SM00382">
    <property type="entry name" value="AAA"/>
    <property type="match status" value="1"/>
</dbReference>
<keyword evidence="4" id="KW-1185">Reference proteome</keyword>
<dbReference type="PANTHER" id="PTHR32039">
    <property type="entry name" value="MAGNESIUM-CHELATASE SUBUNIT CHLI"/>
    <property type="match status" value="1"/>
</dbReference>
<dbReference type="PANTHER" id="PTHR32039:SF7">
    <property type="entry name" value="COMPETENCE PROTEIN COMM"/>
    <property type="match status" value="1"/>
</dbReference>